<name>A0A517M6Q5_9BACT</name>
<dbReference type="Pfam" id="PF07587">
    <property type="entry name" value="PSD1"/>
    <property type="match status" value="1"/>
</dbReference>
<dbReference type="InterPro" id="IPR011429">
    <property type="entry name" value="Cyt_c_Planctomycete-type"/>
</dbReference>
<evidence type="ECO:0000313" key="3">
    <source>
        <dbReference type="EMBL" id="QDS90537.1"/>
    </source>
</evidence>
<evidence type="ECO:0000313" key="4">
    <source>
        <dbReference type="Proteomes" id="UP000319557"/>
    </source>
</evidence>
<reference evidence="3 4" key="1">
    <citation type="submission" date="2019-02" db="EMBL/GenBank/DDBJ databases">
        <title>Deep-cultivation of Planctomycetes and their phenomic and genomic characterization uncovers novel biology.</title>
        <authorList>
            <person name="Wiegand S."/>
            <person name="Jogler M."/>
            <person name="Boedeker C."/>
            <person name="Pinto D."/>
            <person name="Vollmers J."/>
            <person name="Rivas-Marin E."/>
            <person name="Kohn T."/>
            <person name="Peeters S.H."/>
            <person name="Heuer A."/>
            <person name="Rast P."/>
            <person name="Oberbeckmann S."/>
            <person name="Bunk B."/>
            <person name="Jeske O."/>
            <person name="Meyerdierks A."/>
            <person name="Storesund J.E."/>
            <person name="Kallscheuer N."/>
            <person name="Luecker S."/>
            <person name="Lage O.M."/>
            <person name="Pohl T."/>
            <person name="Merkel B.J."/>
            <person name="Hornburger P."/>
            <person name="Mueller R.-W."/>
            <person name="Bruemmer F."/>
            <person name="Labrenz M."/>
            <person name="Spormann A.M."/>
            <person name="Op den Camp H."/>
            <person name="Overmann J."/>
            <person name="Amann R."/>
            <person name="Jetten M.S.M."/>
            <person name="Mascher T."/>
            <person name="Medema M.H."/>
            <person name="Devos D.P."/>
            <person name="Kaster A.-K."/>
            <person name="Ovreas L."/>
            <person name="Rohde M."/>
            <person name="Galperin M.Y."/>
            <person name="Jogler C."/>
        </authorList>
    </citation>
    <scope>NUCLEOTIDE SEQUENCE [LARGE SCALE GENOMIC DNA]</scope>
    <source>
        <strain evidence="3 4">EC9</strain>
    </source>
</reference>
<feature type="signal peptide" evidence="1">
    <location>
        <begin position="1"/>
        <end position="29"/>
    </location>
</feature>
<organism evidence="3 4">
    <name type="scientific">Rosistilla ulvae</name>
    <dbReference type="NCBI Taxonomy" id="1930277"/>
    <lineage>
        <taxon>Bacteria</taxon>
        <taxon>Pseudomonadati</taxon>
        <taxon>Planctomycetota</taxon>
        <taxon>Planctomycetia</taxon>
        <taxon>Pirellulales</taxon>
        <taxon>Pirellulaceae</taxon>
        <taxon>Rosistilla</taxon>
    </lineage>
</organism>
<proteinExistence type="predicted"/>
<evidence type="ECO:0000256" key="1">
    <source>
        <dbReference type="SAM" id="SignalP"/>
    </source>
</evidence>
<dbReference type="InterPro" id="IPR015943">
    <property type="entry name" value="WD40/YVTN_repeat-like_dom_sf"/>
</dbReference>
<dbReference type="InterPro" id="IPR011444">
    <property type="entry name" value="DUF1549"/>
</dbReference>
<feature type="domain" description="BIG2" evidence="2">
    <location>
        <begin position="541"/>
        <end position="622"/>
    </location>
</feature>
<feature type="chain" id="PRO_5022094502" evidence="1">
    <location>
        <begin position="30"/>
        <end position="1709"/>
    </location>
</feature>
<dbReference type="SUPFAM" id="SSF50978">
    <property type="entry name" value="WD40 repeat-like"/>
    <property type="match status" value="1"/>
</dbReference>
<dbReference type="RefSeq" id="WP_218934363.1">
    <property type="nucleotide sequence ID" value="NZ_CP036261.1"/>
</dbReference>
<dbReference type="Pfam" id="PF00400">
    <property type="entry name" value="WD40"/>
    <property type="match status" value="2"/>
</dbReference>
<sequence precursor="true">MLVAPPLRRMIRRMVLSLATFGLLSTLLAEQPPQTPIAQPSFVRDIEPILRTQCQGCHQPAKPQGDYEMTAFEALLAGGESGSAAIVPGKSDESYLIELITPVDGVAEMPRGGKPLHEVEIEKIRNWIAEGAVNDSPPATGPMYSADNPPVYSKPPVVPSIDFSPDGSLLAIAGFHEVLFLETADFTQVGRLIGLSERIESVRFSPDGTRLAVAAGLPSRLGEIQVWDVEKRTLLLSRPATFDTVYGVSWSPDGKLIAFGGADTIVRAIDAQTGEQQLFQGAHDDWVRATAFSNDGKHLVSVGRDMTCKLIEVETERFVDNITSITPGALSGGVNSVVMHPSRDEIFVGGADGIAKVYRIFRQTARKIGDDANLLKKLPAMKGRIFSVDISADGTLLAAAATLDGHSEVRIFKYVPEAKFPADIKAIQAKRTTQRSAEEKKKLEDYVSSSIDQVAQVEIPETAVYAIDFSAQGLLAVAGADGLIRLLNPEDGSIAKTFAAVPLSEAASPAALAAGSPKAWAESRSKILPAGKPEALPADAKLTGLVASPEKIQLTGPFAYVQLMVQAELANGERVDVTRIADLTLTDPLATLSPGGLLRGNAAGEAELIVRLQDQELRIPVTVADLDSAAPIDFVRDVGPVMSRLGCNQGTCHGAQDGKNGFKLSLRGYDPLFDIRALTDDLAARRVNIASPESSLMLMKTLGLAPHEGGVLVNEGEPYHEIMRRWIAEGARLNLESARVAKIDILPQNPVVQQIGSRQQIRVVATYTDGVTRDVTQEAFIESSNTEVATRDITGLMTAVRRGEAAILARFEGAYAATTLTVMGNRDDFVWEQPETWGRIDELVAEKWQRMKIQPSGLCSDEEFVRRVHLDLTGLPPTADQVLAFTGSELLSREKRQQLVDQLIGNDDFVEYWSNKWADLLQVNRKFLGAEGAKLFRDWIQQRVRDNMPYDQFVREIVASSGSNKENPAASYYKILRTPEDTMENTTHLFLGVRFNCNKCHDHPFERWTQDQYYQTSAYFARFALKADPAAGKAKIGGTAVEGAKPLYEVLYEKEDGEIKHERTGAIAPPVFPYTCEHPMPETANRREQLAAWITAPDNQYFARSYVNRIWGYLTGVGIIEPIDDIRAGNPPTNPELLDFLTEEFVVSGFDTRHLMRLIANSRTYQLSVETNKWNEDDALNYSHATAKRLPAEVLYDAVHRVTGAESHIPGVPAGTRAAAIPDSGIKLTDGFLANFGRPSRESSCECERSSDLQLGPVMALVSGPTVGAAISDPKNALASIAQQNETPQALVDAIFLRVLNRHAKPGEVEAFETILSEIGADHEALAKTLAEREAWWQEERAKLEQKRMEQLASVEKERSGRIAAMKAERDQLEAARNERIAAATATQKAYADKLDDHAAAWAQQHGDATSEWFLLEPSGLSASNGATLARQEDRSIVASGKADKGKYVITVKTKLQGITGFRLEALPQAGVAGGGPGLPGNGNFVVTEFSVQAAAVDKPKELAKLKLKDAKADFTQSGFDPAQAIDGNAGDQKGWAISPAGGTVHWATFATEAPVGHPQGTILTFTLDQVHNAADHRLARFRLSATTDADVQLGLPEPLLVIQSVAAEQRSDEQKKRLRDYFAKIDAKLGELNKAIAAAKAPVPADPVVVSLDKRIAALKQPTPDDPKMLQLRLDLQQSQEQLANERLTATEDLTWALINSPAFLFNR</sequence>
<dbReference type="SMART" id="SM00320">
    <property type="entry name" value="WD40"/>
    <property type="match status" value="6"/>
</dbReference>
<dbReference type="PANTHER" id="PTHR35889">
    <property type="entry name" value="CYCLOINULO-OLIGOSACCHARIDE FRUCTANOTRANSFERASE-RELATED"/>
    <property type="match status" value="1"/>
</dbReference>
<gene>
    <name evidence="3" type="ORF">EC9_47510</name>
</gene>
<dbReference type="InterPro" id="IPR022655">
    <property type="entry name" value="DUF1553"/>
</dbReference>
<dbReference type="Gene3D" id="2.60.40.1080">
    <property type="match status" value="1"/>
</dbReference>
<dbReference type="InterPro" id="IPR003343">
    <property type="entry name" value="Big_2"/>
</dbReference>
<protein>
    <submittedName>
        <fullName evidence="3">WD domain, G-beta repeat</fullName>
    </submittedName>
</protein>
<dbReference type="SMART" id="SM00635">
    <property type="entry name" value="BID_2"/>
    <property type="match status" value="2"/>
</dbReference>
<dbReference type="Gene3D" id="2.130.10.10">
    <property type="entry name" value="YVTN repeat-like/Quinoprotein amine dehydrogenase"/>
    <property type="match status" value="2"/>
</dbReference>
<keyword evidence="1" id="KW-0732">Signal</keyword>
<evidence type="ECO:0000259" key="2">
    <source>
        <dbReference type="SMART" id="SM00635"/>
    </source>
</evidence>
<dbReference type="InterPro" id="IPR036322">
    <property type="entry name" value="WD40_repeat_dom_sf"/>
</dbReference>
<dbReference type="Pfam" id="PF07635">
    <property type="entry name" value="PSCyt1"/>
    <property type="match status" value="1"/>
</dbReference>
<dbReference type="PANTHER" id="PTHR35889:SF3">
    <property type="entry name" value="F-BOX DOMAIN-CONTAINING PROTEIN"/>
    <property type="match status" value="1"/>
</dbReference>
<dbReference type="EMBL" id="CP036261">
    <property type="protein sequence ID" value="QDS90537.1"/>
    <property type="molecule type" value="Genomic_DNA"/>
</dbReference>
<dbReference type="Pfam" id="PF07583">
    <property type="entry name" value="PSCyt2"/>
    <property type="match status" value="1"/>
</dbReference>
<feature type="domain" description="BIG2" evidence="2">
    <location>
        <begin position="739"/>
        <end position="821"/>
    </location>
</feature>
<accession>A0A517M6Q5</accession>
<keyword evidence="4" id="KW-1185">Reference proteome</keyword>
<dbReference type="InterPro" id="IPR001680">
    <property type="entry name" value="WD40_rpt"/>
</dbReference>
<dbReference type="KEGG" id="ruv:EC9_47510"/>
<dbReference type="Proteomes" id="UP000319557">
    <property type="component" value="Chromosome"/>
</dbReference>